<dbReference type="STRING" id="441959.B8M0M4"/>
<evidence type="ECO:0000313" key="10">
    <source>
        <dbReference type="Proteomes" id="UP000001745"/>
    </source>
</evidence>
<dbReference type="GO" id="GO:0006351">
    <property type="term" value="P:DNA-templated transcription"/>
    <property type="evidence" value="ECO:0007669"/>
    <property type="project" value="InterPro"/>
</dbReference>
<keyword evidence="10" id="KW-1185">Reference proteome</keyword>
<dbReference type="Pfam" id="PF00172">
    <property type="entry name" value="Zn_clus"/>
    <property type="match status" value="1"/>
</dbReference>
<feature type="compositionally biased region" description="Basic and acidic residues" evidence="7">
    <location>
        <begin position="625"/>
        <end position="637"/>
    </location>
</feature>
<keyword evidence="2" id="KW-0479">Metal-binding</keyword>
<feature type="region of interest" description="Disordered" evidence="7">
    <location>
        <begin position="36"/>
        <end position="66"/>
    </location>
</feature>
<dbReference type="SMART" id="SM00066">
    <property type="entry name" value="GAL4"/>
    <property type="match status" value="1"/>
</dbReference>
<feature type="region of interest" description="Disordered" evidence="7">
    <location>
        <begin position="625"/>
        <end position="668"/>
    </location>
</feature>
<dbReference type="VEuPathDB" id="FungiDB:TSTA_086380"/>
<dbReference type="OMA" id="AGCFPHR"/>
<name>B8M0M4_TALSN</name>
<evidence type="ECO:0000256" key="3">
    <source>
        <dbReference type="ARBA" id="ARBA00023015"/>
    </source>
</evidence>
<dbReference type="AlphaFoldDB" id="B8M0M4"/>
<dbReference type="RefSeq" id="XP_002478370.1">
    <property type="nucleotide sequence ID" value="XM_002478325.1"/>
</dbReference>
<dbReference type="InParanoid" id="B8M0M4"/>
<evidence type="ECO:0000256" key="1">
    <source>
        <dbReference type="ARBA" id="ARBA00004123"/>
    </source>
</evidence>
<dbReference type="Proteomes" id="UP000001745">
    <property type="component" value="Unassembled WGS sequence"/>
</dbReference>
<dbReference type="PANTHER" id="PTHR31001:SF76">
    <property type="entry name" value="ZN(2)-C6 FUNGAL-TYPE DOMAIN-CONTAINING PROTEIN"/>
    <property type="match status" value="1"/>
</dbReference>
<dbReference type="GeneID" id="8110046"/>
<accession>B8M0M4</accession>
<feature type="region of interest" description="Disordered" evidence="7">
    <location>
        <begin position="87"/>
        <end position="120"/>
    </location>
</feature>
<evidence type="ECO:0000256" key="2">
    <source>
        <dbReference type="ARBA" id="ARBA00022723"/>
    </source>
</evidence>
<organism evidence="9 10">
    <name type="scientific">Talaromyces stipitatus (strain ATCC 10500 / CBS 375.48 / QM 6759 / NRRL 1006)</name>
    <name type="common">Penicillium stipitatum</name>
    <dbReference type="NCBI Taxonomy" id="441959"/>
    <lineage>
        <taxon>Eukaryota</taxon>
        <taxon>Fungi</taxon>
        <taxon>Dikarya</taxon>
        <taxon>Ascomycota</taxon>
        <taxon>Pezizomycotina</taxon>
        <taxon>Eurotiomycetes</taxon>
        <taxon>Eurotiomycetidae</taxon>
        <taxon>Eurotiales</taxon>
        <taxon>Trichocomaceae</taxon>
        <taxon>Talaromyces</taxon>
        <taxon>Talaromyces sect. Talaromyces</taxon>
    </lineage>
</organism>
<dbReference type="CDD" id="cd12148">
    <property type="entry name" value="fungal_TF_MHR"/>
    <property type="match status" value="1"/>
</dbReference>
<dbReference type="GO" id="GO:0005634">
    <property type="term" value="C:nucleus"/>
    <property type="evidence" value="ECO:0007669"/>
    <property type="project" value="UniProtKB-SubCell"/>
</dbReference>
<reference evidence="10" key="1">
    <citation type="journal article" date="2015" name="Genome Announc.">
        <title>Genome sequence of the AIDS-associated pathogen Penicillium marneffei (ATCC18224) and its near taxonomic relative Talaromyces stipitatus (ATCC10500).</title>
        <authorList>
            <person name="Nierman W.C."/>
            <person name="Fedorova-Abrams N.D."/>
            <person name="Andrianopoulos A."/>
        </authorList>
    </citation>
    <scope>NUCLEOTIDE SEQUENCE [LARGE SCALE GENOMIC DNA]</scope>
    <source>
        <strain evidence="10">ATCC 10500 / CBS 375.48 / QM 6759 / NRRL 1006</strain>
    </source>
</reference>
<feature type="compositionally biased region" description="Polar residues" evidence="7">
    <location>
        <begin position="88"/>
        <end position="104"/>
    </location>
</feature>
<sequence>MNASVQRKRLACAECTRRKIKCDKVLPCRNCTRRGSSCYRNEQSSSHRRGNPRLPRITDSETADPSKLADNLTACIRELQETLRAVRTASSPNDSTERTVSLSVESPEAATLATHAPSERGLLSPEESLLTNTLPSPGSAEAGDAATILEFLAWGRRKVSTYAEDFVGHDLGGRSAQFSGDVALDQDPATNLEISPLHIIDESSLSLIQLLLPEQQSIVPIVEYHCNCLLWYHGSFHGLVFQSEFDSFLYKHRGLIDQPGIDLQWVGLLFAVLAGSMACAPRLTARSWGFEDSERAVIAQRWFKAALVCLNRANYTANHSVYAVQCIATMTISAHVLGHSNSHSVMLATAIRISQSLGFHRLGNVKQDHPSNTITRETGRRVWTQLCVQDWFSIPFSESYYIRQLDFNTEKPCNCMEEDMVPLSDDVPTTMSYHRFLYDIALLMPRLHDDLSRSNTTYTKYEHVLRYDTQMRTLVSKCVPSCLKSAALEPSWPQYVPWARHCLTITSAHKIIMIHRKFLWQSFTNPAFEFTRKTCIAASKTIIRVQKQVAKDNGPDLWIYHAFSVAASIILCLDLRFRAPSDSEYGEHRKLVYDIIEILSQSETSMIAKRGVKILKLLLQLEQENRRSGRSNPHEGKTNYARPTTNRPNDNYREDRDNNGGNGSGDGLPLDIHRLVVQAFHDQDCSQPSDTRSGNLHYRPREGEHISGPMQYSSNPSTFQGRWFWSDPADDGDVDKDRDHIGGTSVPQSGFVMNGSLEDILFLAQNGGPS</sequence>
<dbReference type="GO" id="GO:0000981">
    <property type="term" value="F:DNA-binding transcription factor activity, RNA polymerase II-specific"/>
    <property type="evidence" value="ECO:0007669"/>
    <property type="project" value="InterPro"/>
</dbReference>
<dbReference type="HOGENOM" id="CLU_013987_1_1_1"/>
<keyword evidence="5" id="KW-0804">Transcription</keyword>
<evidence type="ECO:0000256" key="4">
    <source>
        <dbReference type="ARBA" id="ARBA00023125"/>
    </source>
</evidence>
<evidence type="ECO:0000259" key="8">
    <source>
        <dbReference type="PROSITE" id="PS50048"/>
    </source>
</evidence>
<dbReference type="PANTHER" id="PTHR31001">
    <property type="entry name" value="UNCHARACTERIZED TRANSCRIPTIONAL REGULATORY PROTEIN"/>
    <property type="match status" value="1"/>
</dbReference>
<feature type="domain" description="Zn(2)-C6 fungal-type" evidence="8">
    <location>
        <begin position="11"/>
        <end position="38"/>
    </location>
</feature>
<dbReference type="PROSITE" id="PS50048">
    <property type="entry name" value="ZN2_CY6_FUNGAL_2"/>
    <property type="match status" value="1"/>
</dbReference>
<dbReference type="InterPro" id="IPR036864">
    <property type="entry name" value="Zn2-C6_fun-type_DNA-bd_sf"/>
</dbReference>
<gene>
    <name evidence="9" type="ORF">TSTA_086380</name>
</gene>
<protein>
    <recommendedName>
        <fullName evidence="8">Zn(2)-C6 fungal-type domain-containing protein</fullName>
    </recommendedName>
</protein>
<dbReference type="EMBL" id="EQ962653">
    <property type="protein sequence ID" value="EED21407.1"/>
    <property type="molecule type" value="Genomic_DNA"/>
</dbReference>
<dbReference type="OrthoDB" id="410267at2759"/>
<dbReference type="InterPro" id="IPR001138">
    <property type="entry name" value="Zn2Cys6_DnaBD"/>
</dbReference>
<dbReference type="GO" id="GO:0008270">
    <property type="term" value="F:zinc ion binding"/>
    <property type="evidence" value="ECO:0007669"/>
    <property type="project" value="InterPro"/>
</dbReference>
<dbReference type="SUPFAM" id="SSF57701">
    <property type="entry name" value="Zn2/Cys6 DNA-binding domain"/>
    <property type="match status" value="1"/>
</dbReference>
<feature type="region of interest" description="Disordered" evidence="7">
    <location>
        <begin position="682"/>
        <end position="714"/>
    </location>
</feature>
<dbReference type="PROSITE" id="PS00463">
    <property type="entry name" value="ZN2_CY6_FUNGAL_1"/>
    <property type="match status" value="1"/>
</dbReference>
<dbReference type="PhylomeDB" id="B8M0M4"/>
<feature type="compositionally biased region" description="Polar residues" evidence="7">
    <location>
        <begin position="685"/>
        <end position="694"/>
    </location>
</feature>
<dbReference type="CDD" id="cd00067">
    <property type="entry name" value="GAL4"/>
    <property type="match status" value="1"/>
</dbReference>
<dbReference type="eggNOG" id="ENOG502RZ6Z">
    <property type="taxonomic scope" value="Eukaryota"/>
</dbReference>
<dbReference type="InterPro" id="IPR007219">
    <property type="entry name" value="XnlR_reg_dom"/>
</dbReference>
<keyword evidence="3" id="KW-0805">Transcription regulation</keyword>
<comment type="subcellular location">
    <subcellularLocation>
        <location evidence="1">Nucleus</location>
    </subcellularLocation>
</comment>
<dbReference type="Pfam" id="PF04082">
    <property type="entry name" value="Fungal_trans"/>
    <property type="match status" value="1"/>
</dbReference>
<evidence type="ECO:0000313" key="9">
    <source>
        <dbReference type="EMBL" id="EED21407.1"/>
    </source>
</evidence>
<proteinExistence type="predicted"/>
<keyword evidence="4" id="KW-0238">DNA-binding</keyword>
<dbReference type="GO" id="GO:0003677">
    <property type="term" value="F:DNA binding"/>
    <property type="evidence" value="ECO:0007669"/>
    <property type="project" value="UniProtKB-KW"/>
</dbReference>
<evidence type="ECO:0000256" key="5">
    <source>
        <dbReference type="ARBA" id="ARBA00023163"/>
    </source>
</evidence>
<keyword evidence="6" id="KW-0539">Nucleus</keyword>
<evidence type="ECO:0000256" key="6">
    <source>
        <dbReference type="ARBA" id="ARBA00023242"/>
    </source>
</evidence>
<dbReference type="InterPro" id="IPR050613">
    <property type="entry name" value="Sec_Metabolite_Reg"/>
</dbReference>
<evidence type="ECO:0000256" key="7">
    <source>
        <dbReference type="SAM" id="MobiDB-lite"/>
    </source>
</evidence>
<dbReference type="Gene3D" id="4.10.240.10">
    <property type="entry name" value="Zn(2)-C6 fungal-type DNA-binding domain"/>
    <property type="match status" value="1"/>
</dbReference>